<reference evidence="1 2" key="1">
    <citation type="submission" date="2024-02" db="EMBL/GenBank/DDBJ databases">
        <title>Comparative Genomic Analysis of Flavobacterium Species Causing Columnaris Disease of Freshwater Fish in Thailand: Insights into Virulence and Resistance Mechanisms.</title>
        <authorList>
            <person name="Nguyen D."/>
            <person name="Chokmangmeepisarn P."/>
            <person name="Khianchaikhan K."/>
            <person name="Morishita M."/>
            <person name="Bunnoy A."/>
            <person name="Rodkhum C."/>
        </authorList>
    </citation>
    <scope>NUCLEOTIDE SEQUENCE [LARGE SCALE GENOMIC DNA]</scope>
    <source>
        <strain evidence="1 2">CNRT2201</strain>
    </source>
</reference>
<dbReference type="EMBL" id="JAZGZP010000007">
    <property type="protein sequence ID" value="MFK7000373.1"/>
    <property type="molecule type" value="Genomic_DNA"/>
</dbReference>
<keyword evidence="2" id="KW-1185">Reference proteome</keyword>
<name>A0ABW8P7D3_9FLAO</name>
<gene>
    <name evidence="1" type="ORF">V3I07_05615</name>
</gene>
<evidence type="ECO:0000313" key="1">
    <source>
        <dbReference type="EMBL" id="MFK7000373.1"/>
    </source>
</evidence>
<comment type="caution">
    <text evidence="1">The sequence shown here is derived from an EMBL/GenBank/DDBJ whole genome shotgun (WGS) entry which is preliminary data.</text>
</comment>
<accession>A0ABW8P7D3</accession>
<organism evidence="1 2">
    <name type="scientific">Flavobacterium oreochromis</name>
    <dbReference type="NCBI Taxonomy" id="2906078"/>
    <lineage>
        <taxon>Bacteria</taxon>
        <taxon>Pseudomonadati</taxon>
        <taxon>Bacteroidota</taxon>
        <taxon>Flavobacteriia</taxon>
        <taxon>Flavobacteriales</taxon>
        <taxon>Flavobacteriaceae</taxon>
        <taxon>Flavobacterium</taxon>
    </lineage>
</organism>
<sequence length="78" mass="9528">MKKLEEKFNELKNKFDSSEFNEINNDIRLVLINLEKEIKKFREIEIYKEDFSDLSWSYVTKNKKLSFVKVYLNTIEND</sequence>
<dbReference type="Proteomes" id="UP001621706">
    <property type="component" value="Unassembled WGS sequence"/>
</dbReference>
<evidence type="ECO:0000313" key="2">
    <source>
        <dbReference type="Proteomes" id="UP001621706"/>
    </source>
</evidence>
<dbReference type="RefSeq" id="WP_088399086.1">
    <property type="nucleotide sequence ID" value="NZ_JAZGZP010000007.1"/>
</dbReference>
<proteinExistence type="predicted"/>
<protein>
    <submittedName>
        <fullName evidence="1">Uncharacterized protein</fullName>
    </submittedName>
</protein>